<dbReference type="Proteomes" id="UP001054252">
    <property type="component" value="Unassembled WGS sequence"/>
</dbReference>
<gene>
    <name evidence="1" type="ORF">SLEP1_g9542</name>
</gene>
<name>A0AAV5I593_9ROSI</name>
<comment type="caution">
    <text evidence="1">The sequence shown here is derived from an EMBL/GenBank/DDBJ whole genome shotgun (WGS) entry which is preliminary data.</text>
</comment>
<accession>A0AAV5I593</accession>
<reference evidence="1 2" key="1">
    <citation type="journal article" date="2021" name="Commun. Biol.">
        <title>The genome of Shorea leprosula (Dipterocarpaceae) highlights the ecological relevance of drought in aseasonal tropical rainforests.</title>
        <authorList>
            <person name="Ng K.K.S."/>
            <person name="Kobayashi M.J."/>
            <person name="Fawcett J.A."/>
            <person name="Hatakeyama M."/>
            <person name="Paape T."/>
            <person name="Ng C.H."/>
            <person name="Ang C.C."/>
            <person name="Tnah L.H."/>
            <person name="Lee C.T."/>
            <person name="Nishiyama T."/>
            <person name="Sese J."/>
            <person name="O'Brien M.J."/>
            <person name="Copetti D."/>
            <person name="Mohd Noor M.I."/>
            <person name="Ong R.C."/>
            <person name="Putra M."/>
            <person name="Sireger I.Z."/>
            <person name="Indrioko S."/>
            <person name="Kosugi Y."/>
            <person name="Izuno A."/>
            <person name="Isagi Y."/>
            <person name="Lee S.L."/>
            <person name="Shimizu K.K."/>
        </authorList>
    </citation>
    <scope>NUCLEOTIDE SEQUENCE [LARGE SCALE GENOMIC DNA]</scope>
    <source>
        <strain evidence="1">214</strain>
    </source>
</reference>
<keyword evidence="2" id="KW-1185">Reference proteome</keyword>
<evidence type="ECO:0000313" key="1">
    <source>
        <dbReference type="EMBL" id="GKU96293.1"/>
    </source>
</evidence>
<proteinExistence type="predicted"/>
<dbReference type="EMBL" id="BPVZ01000010">
    <property type="protein sequence ID" value="GKU96293.1"/>
    <property type="molecule type" value="Genomic_DNA"/>
</dbReference>
<evidence type="ECO:0000313" key="2">
    <source>
        <dbReference type="Proteomes" id="UP001054252"/>
    </source>
</evidence>
<dbReference type="AlphaFoldDB" id="A0AAV5I593"/>
<protein>
    <submittedName>
        <fullName evidence="1">Uncharacterized protein</fullName>
    </submittedName>
</protein>
<sequence>METQPCWVRDQPRLGLSEPSRSGFRRTQLCWVRLKPSKARFGGNPALLGSRPAKVGFAGTQQGWVSTEPSFVGKAWFLFFCSSFDFHFQLLIYLEIDL</sequence>
<organism evidence="1 2">
    <name type="scientific">Rubroshorea leprosula</name>
    <dbReference type="NCBI Taxonomy" id="152421"/>
    <lineage>
        <taxon>Eukaryota</taxon>
        <taxon>Viridiplantae</taxon>
        <taxon>Streptophyta</taxon>
        <taxon>Embryophyta</taxon>
        <taxon>Tracheophyta</taxon>
        <taxon>Spermatophyta</taxon>
        <taxon>Magnoliopsida</taxon>
        <taxon>eudicotyledons</taxon>
        <taxon>Gunneridae</taxon>
        <taxon>Pentapetalae</taxon>
        <taxon>rosids</taxon>
        <taxon>malvids</taxon>
        <taxon>Malvales</taxon>
        <taxon>Dipterocarpaceae</taxon>
        <taxon>Rubroshorea</taxon>
    </lineage>
</organism>